<evidence type="ECO:0000313" key="2">
    <source>
        <dbReference type="Proteomes" id="UP000007887"/>
    </source>
</evidence>
<geneLocation type="plasmid" evidence="1 2">
    <name>pSRC5</name>
</geneLocation>
<dbReference type="PATRIC" id="fig|927704.6.peg.3542"/>
<organism evidence="1 2">
    <name type="scientific">Selenomonas ruminantium subsp. lactilytica (strain NBRC 103574 / TAM6421)</name>
    <dbReference type="NCBI Taxonomy" id="927704"/>
    <lineage>
        <taxon>Bacteria</taxon>
        <taxon>Bacillati</taxon>
        <taxon>Bacillota</taxon>
        <taxon>Negativicutes</taxon>
        <taxon>Selenomonadales</taxon>
        <taxon>Selenomonadaceae</taxon>
        <taxon>Selenomonas</taxon>
    </lineage>
</organism>
<evidence type="ECO:0000313" key="1">
    <source>
        <dbReference type="EMBL" id="BAL85199.1"/>
    </source>
</evidence>
<dbReference type="OrthoDB" id="9808209at2"/>
<accession>I0GWR2</accession>
<dbReference type="InterPro" id="IPR008767">
    <property type="entry name" value="Phage_SPP1_head-tail_adaptor"/>
</dbReference>
<dbReference type="Proteomes" id="UP000007887">
    <property type="component" value="Plasmid pSRC5"/>
</dbReference>
<protein>
    <submittedName>
        <fullName evidence="1">Phage related protein</fullName>
    </submittedName>
</protein>
<reference evidence="1 2" key="1">
    <citation type="submission" date="2011-10" db="EMBL/GenBank/DDBJ databases">
        <title>Whole genome sequence of Selenomonas ruminantium subsp. lactilytica TAM6421.</title>
        <authorList>
            <person name="Oguchi A."/>
            <person name="Ankai A."/>
            <person name="Kaneko J."/>
            <person name="Yamada-Narita S."/>
            <person name="Fukui S."/>
            <person name="Takahashi M."/>
            <person name="Onodera T."/>
            <person name="Kojima S."/>
            <person name="Fushimi T."/>
            <person name="Abe N."/>
            <person name="Kamio Y."/>
            <person name="Yamazaki S."/>
            <person name="Fujita N."/>
        </authorList>
    </citation>
    <scope>NUCLEOTIDE SEQUENCE [LARGE SCALE GENOMIC DNA]</scope>
    <source>
        <strain evidence="2">NBRC 103574 / TAM6421</strain>
        <plasmid evidence="1 2">pSRC5</plasmid>
    </source>
</reference>
<dbReference type="InterPro" id="IPR038666">
    <property type="entry name" value="SSP1_head-tail_sf"/>
</dbReference>
<dbReference type="EMBL" id="AP012301">
    <property type="protein sequence ID" value="BAL85199.1"/>
    <property type="molecule type" value="Genomic_DNA"/>
</dbReference>
<name>I0GWR2_SELRL</name>
<keyword evidence="1" id="KW-0614">Plasmid</keyword>
<dbReference type="Pfam" id="PF05521">
    <property type="entry name" value="Phage_HCP"/>
    <property type="match status" value="1"/>
</dbReference>
<proteinExistence type="predicted"/>
<dbReference type="Gene3D" id="2.40.10.270">
    <property type="entry name" value="Bacteriophage SPP1 head-tail adaptor protein"/>
    <property type="match status" value="1"/>
</dbReference>
<gene>
    <name evidence="1" type="ordered locus">SELR_pSRC500250</name>
</gene>
<dbReference type="AlphaFoldDB" id="I0GWR2"/>
<dbReference type="HOGENOM" id="CLU_147810_1_3_9"/>
<dbReference type="NCBIfam" id="TIGR01563">
    <property type="entry name" value="gp16_SPP1"/>
    <property type="match status" value="1"/>
</dbReference>
<dbReference type="KEGG" id="sri:SELR_pSRC500250"/>
<dbReference type="RefSeq" id="WP_014426217.1">
    <property type="nucleotide sequence ID" value="NC_017074.1"/>
</dbReference>
<sequence>MILNPGLLNKKVDVWGAKSAEKGGFDSTKPVKLYSRISAAIQPVRGSQFFISQLTANKENVKITIRYRRGITESCTVTYHNHVYDVQSIVDPDMAHESLELYCVEQVVGNTPAETPQQKIDEGGWEP</sequence>